<proteinExistence type="inferred from homology"/>
<dbReference type="InterPro" id="IPR008991">
    <property type="entry name" value="Translation_prot_SH3-like_sf"/>
</dbReference>
<name>A0A069ZR92_CHLMR</name>
<dbReference type="FunFam" id="2.40.50.140:FF:000004">
    <property type="entry name" value="Elongation factor P"/>
    <property type="match status" value="1"/>
</dbReference>
<evidence type="ECO:0000256" key="10">
    <source>
        <dbReference type="RuleBase" id="RU004389"/>
    </source>
</evidence>
<dbReference type="InterPro" id="IPR013852">
    <property type="entry name" value="Transl_elong_P/YeiP_CS"/>
</dbReference>
<accession>A0A069ZR92</accession>
<reference evidence="13 14" key="1">
    <citation type="submission" date="2014-02" db="EMBL/GenBank/DDBJ databases">
        <authorList>
            <person name="Chen C."/>
            <person name="Conrad T.A."/>
            <person name="Zhou Z."/>
            <person name="Lai Z."/>
            <person name="Zhong G."/>
        </authorList>
    </citation>
    <scope>NUCLEOTIDE SEQUENCE [LARGE SCALE GENOMIC DNA]</scope>
    <source>
        <strain evidence="13 14">Nigg3-28</strain>
    </source>
</reference>
<evidence type="ECO:0000256" key="7">
    <source>
        <dbReference type="ARBA" id="ARBA00025469"/>
    </source>
</evidence>
<evidence type="ECO:0000256" key="8">
    <source>
        <dbReference type="HAMAP-Rule" id="MF_00141"/>
    </source>
</evidence>
<dbReference type="AlphaFoldDB" id="A0A069ZR92"/>
<comment type="similarity">
    <text evidence="3 8 10">Belongs to the elongation factor P family.</text>
</comment>
<evidence type="ECO:0000256" key="1">
    <source>
        <dbReference type="ARBA" id="ARBA00004496"/>
    </source>
</evidence>
<dbReference type="InterPro" id="IPR014722">
    <property type="entry name" value="Rib_uL2_dom2"/>
</dbReference>
<evidence type="ECO:0000259" key="11">
    <source>
        <dbReference type="SMART" id="SM00841"/>
    </source>
</evidence>
<dbReference type="KEGG" id="cmx:DNC_00700"/>
<dbReference type="CDD" id="cd05794">
    <property type="entry name" value="S1_EF-P_repeat_2"/>
    <property type="match status" value="1"/>
</dbReference>
<dbReference type="GO" id="GO:0005829">
    <property type="term" value="C:cytosol"/>
    <property type="evidence" value="ECO:0007669"/>
    <property type="project" value="UniProtKB-ARBA"/>
</dbReference>
<evidence type="ECO:0000256" key="4">
    <source>
        <dbReference type="ARBA" id="ARBA00022490"/>
    </source>
</evidence>
<dbReference type="GO" id="GO:0003746">
    <property type="term" value="F:translation elongation factor activity"/>
    <property type="evidence" value="ECO:0007669"/>
    <property type="project" value="UniProtKB-UniRule"/>
</dbReference>
<protein>
    <recommendedName>
        <fullName evidence="8 9">Elongation factor P</fullName>
        <shortName evidence="8">EF-P</shortName>
    </recommendedName>
</protein>
<dbReference type="InterPro" id="IPR013185">
    <property type="entry name" value="Transl_elong_KOW-like"/>
</dbReference>
<feature type="domain" description="Translation elongation factor P/YeiP central" evidence="12">
    <location>
        <begin position="69"/>
        <end position="123"/>
    </location>
</feature>
<dbReference type="PATRIC" id="fig|243161.6.peg.145"/>
<dbReference type="Gene3D" id="2.30.30.30">
    <property type="match status" value="1"/>
</dbReference>
<dbReference type="RefSeq" id="WP_010229486.1">
    <property type="nucleotide sequence ID" value="NZ_CP007217.1"/>
</dbReference>
<keyword evidence="6 8" id="KW-0648">Protein biosynthesis</keyword>
<dbReference type="SUPFAM" id="SSF50249">
    <property type="entry name" value="Nucleic acid-binding proteins"/>
    <property type="match status" value="2"/>
</dbReference>
<keyword evidence="4 8" id="KW-0963">Cytoplasm</keyword>
<dbReference type="SUPFAM" id="SSF50104">
    <property type="entry name" value="Translation proteins SH3-like domain"/>
    <property type="match status" value="1"/>
</dbReference>
<evidence type="ECO:0000256" key="2">
    <source>
        <dbReference type="ARBA" id="ARBA00004815"/>
    </source>
</evidence>
<dbReference type="GeneID" id="1245666"/>
<dbReference type="Proteomes" id="UP000260363">
    <property type="component" value="Chromosome"/>
</dbReference>
<dbReference type="InterPro" id="IPR012340">
    <property type="entry name" value="NA-bd_OB-fold"/>
</dbReference>
<dbReference type="Gene3D" id="2.40.50.140">
    <property type="entry name" value="Nucleic acid-binding proteins"/>
    <property type="match status" value="2"/>
</dbReference>
<dbReference type="NCBIfam" id="TIGR00038">
    <property type="entry name" value="efp"/>
    <property type="match status" value="1"/>
</dbReference>
<evidence type="ECO:0000256" key="3">
    <source>
        <dbReference type="ARBA" id="ARBA00009479"/>
    </source>
</evidence>
<dbReference type="STRING" id="83560.NC80_00685"/>
<feature type="domain" description="Elongation factor P C-terminal" evidence="11">
    <location>
        <begin position="131"/>
        <end position="187"/>
    </location>
</feature>
<keyword evidence="5 8" id="KW-0251">Elongation factor</keyword>
<dbReference type="KEGG" id="cmm:NC80_00685"/>
<dbReference type="GO" id="GO:0043043">
    <property type="term" value="P:peptide biosynthetic process"/>
    <property type="evidence" value="ECO:0007669"/>
    <property type="project" value="InterPro"/>
</dbReference>
<dbReference type="InterPro" id="IPR015365">
    <property type="entry name" value="Elong-fact-P_C"/>
</dbReference>
<dbReference type="FunFam" id="2.40.50.140:FF:000009">
    <property type="entry name" value="Elongation factor P"/>
    <property type="match status" value="1"/>
</dbReference>
<dbReference type="HAMAP" id="MF_00141">
    <property type="entry name" value="EF_P"/>
    <property type="match status" value="1"/>
</dbReference>
<evidence type="ECO:0000259" key="12">
    <source>
        <dbReference type="SMART" id="SM01185"/>
    </source>
</evidence>
<dbReference type="Pfam" id="PF08207">
    <property type="entry name" value="EFP_N"/>
    <property type="match status" value="1"/>
</dbReference>
<comment type="pathway">
    <text evidence="2 8">Protein biosynthesis; polypeptide chain elongation.</text>
</comment>
<comment type="function">
    <text evidence="7 8">Involved in peptide bond synthesis. Stimulates efficient translation and peptide-bond synthesis on native or reconstituted 70S ribosomes in vitro. Probably functions indirectly by altering the affinity of the ribosome for aminoacyl-tRNA, thus increasing their reactivity as acceptors for peptidyl transferase.</text>
</comment>
<dbReference type="SMART" id="SM01185">
    <property type="entry name" value="EFP"/>
    <property type="match status" value="1"/>
</dbReference>
<dbReference type="InterPro" id="IPR011768">
    <property type="entry name" value="Transl_elongation_fac_P"/>
</dbReference>
<comment type="subcellular location">
    <subcellularLocation>
        <location evidence="1 8">Cytoplasm</location>
    </subcellularLocation>
</comment>
<sequence>MVRVSTSEFRVGLRVEIDGQPYVILQNDFVKPGKGQAFNRIKVKNFLTGRVIEKTFKSGESIETADVREQQMRLLYTDQEGATFMDDETFEQELIFWDKLENIRQWLLEDTVYTLVRYNGDVISVEPPIFMELSIAETAPGVRGDTASGRVLKPATTNTGAKIMVPIFIEEGEVVKVDTRTGSYESRVSK</sequence>
<organism evidence="13 14">
    <name type="scientific">Chlamydia muridarum</name>
    <dbReference type="NCBI Taxonomy" id="83560"/>
    <lineage>
        <taxon>Bacteria</taxon>
        <taxon>Pseudomonadati</taxon>
        <taxon>Chlamydiota</taxon>
        <taxon>Chlamydiia</taxon>
        <taxon>Chlamydiales</taxon>
        <taxon>Chlamydiaceae</taxon>
        <taxon>Chlamydia/Chlamydophila group</taxon>
        <taxon>Chlamydia</taxon>
    </lineage>
</organism>
<dbReference type="EMBL" id="CP007217">
    <property type="protein sequence ID" value="AJR10229.1"/>
    <property type="molecule type" value="Genomic_DNA"/>
</dbReference>
<dbReference type="OMA" id="WSVVEFQ"/>
<dbReference type="SMART" id="SM00841">
    <property type="entry name" value="Elong-fact-P_C"/>
    <property type="match status" value="1"/>
</dbReference>
<dbReference type="PIRSF" id="PIRSF005901">
    <property type="entry name" value="EF-P"/>
    <property type="match status" value="1"/>
</dbReference>
<dbReference type="InterPro" id="IPR020599">
    <property type="entry name" value="Transl_elong_fac_P/YeiP"/>
</dbReference>
<dbReference type="SMR" id="A0A069ZR92"/>
<evidence type="ECO:0000256" key="6">
    <source>
        <dbReference type="ARBA" id="ARBA00022917"/>
    </source>
</evidence>
<evidence type="ECO:0000256" key="5">
    <source>
        <dbReference type="ARBA" id="ARBA00022768"/>
    </source>
</evidence>
<evidence type="ECO:0000256" key="9">
    <source>
        <dbReference type="NCBIfam" id="TIGR00038"/>
    </source>
</evidence>
<dbReference type="PANTHER" id="PTHR30053:SF12">
    <property type="entry name" value="ELONGATION FACTOR P (EF-P) FAMILY PROTEIN"/>
    <property type="match status" value="1"/>
</dbReference>
<evidence type="ECO:0000313" key="13">
    <source>
        <dbReference type="EMBL" id="AJR10229.1"/>
    </source>
</evidence>
<dbReference type="Pfam" id="PF01132">
    <property type="entry name" value="EFP"/>
    <property type="match status" value="1"/>
</dbReference>
<dbReference type="Pfam" id="PF09285">
    <property type="entry name" value="Elong-fact-P_C"/>
    <property type="match status" value="1"/>
</dbReference>
<evidence type="ECO:0000313" key="14">
    <source>
        <dbReference type="Proteomes" id="UP000260363"/>
    </source>
</evidence>
<dbReference type="NCBIfam" id="NF001810">
    <property type="entry name" value="PRK00529.1"/>
    <property type="match status" value="1"/>
</dbReference>
<gene>
    <name evidence="8" type="primary">efp</name>
    <name evidence="13" type="ORF">BD36_00735</name>
</gene>
<dbReference type="InterPro" id="IPR001059">
    <property type="entry name" value="Transl_elong_P/YeiP_cen"/>
</dbReference>
<dbReference type="KEGG" id="cmg:NC81_00700"/>
<dbReference type="UniPathway" id="UPA00345"/>
<dbReference type="CDD" id="cd04470">
    <property type="entry name" value="S1_EF-P_repeat_1"/>
    <property type="match status" value="1"/>
</dbReference>
<dbReference type="PANTHER" id="PTHR30053">
    <property type="entry name" value="ELONGATION FACTOR P"/>
    <property type="match status" value="1"/>
</dbReference>
<dbReference type="PROSITE" id="PS01275">
    <property type="entry name" value="EFP"/>
    <property type="match status" value="1"/>
</dbReference>
<dbReference type="FunFam" id="2.30.30.30:FF:000003">
    <property type="entry name" value="Elongation factor P"/>
    <property type="match status" value="1"/>
</dbReference>